<proteinExistence type="predicted"/>
<evidence type="ECO:0000313" key="1">
    <source>
        <dbReference type="EMBL" id="DAD24168.1"/>
    </source>
</evidence>
<comment type="caution">
    <text evidence="1">The sequence shown here is derived from an EMBL/GenBank/DDBJ whole genome shotgun (WGS) entry which is preliminary data.</text>
</comment>
<reference evidence="1 2" key="1">
    <citation type="journal article" date="2020" name="Mol. Biol. Evol.">
        <title>Distinct Expression and Methylation Patterns for Genes with Different Fates following a Single Whole-Genome Duplication in Flowering Plants.</title>
        <authorList>
            <person name="Shi T."/>
            <person name="Rahmani R.S."/>
            <person name="Gugger P.F."/>
            <person name="Wang M."/>
            <person name="Li H."/>
            <person name="Zhang Y."/>
            <person name="Li Z."/>
            <person name="Wang Q."/>
            <person name="Van de Peer Y."/>
            <person name="Marchal K."/>
            <person name="Chen J."/>
        </authorList>
    </citation>
    <scope>NUCLEOTIDE SEQUENCE [LARGE SCALE GENOMIC DNA]</scope>
    <source>
        <tissue evidence="1">Leaf</tissue>
    </source>
</reference>
<organism evidence="1 2">
    <name type="scientific">Nelumbo nucifera</name>
    <name type="common">Sacred lotus</name>
    <dbReference type="NCBI Taxonomy" id="4432"/>
    <lineage>
        <taxon>Eukaryota</taxon>
        <taxon>Viridiplantae</taxon>
        <taxon>Streptophyta</taxon>
        <taxon>Embryophyta</taxon>
        <taxon>Tracheophyta</taxon>
        <taxon>Spermatophyta</taxon>
        <taxon>Magnoliopsida</taxon>
        <taxon>Proteales</taxon>
        <taxon>Nelumbonaceae</taxon>
        <taxon>Nelumbo</taxon>
    </lineage>
</organism>
<dbReference type="Proteomes" id="UP000607653">
    <property type="component" value="Unassembled WGS sequence"/>
</dbReference>
<protein>
    <submittedName>
        <fullName evidence="1">Uncharacterized protein</fullName>
    </submittedName>
</protein>
<dbReference type="AlphaFoldDB" id="A0A822Y3G7"/>
<gene>
    <name evidence="1" type="ORF">HUJ06_025631</name>
</gene>
<dbReference type="EMBL" id="DUZY01000001">
    <property type="protein sequence ID" value="DAD24168.1"/>
    <property type="molecule type" value="Genomic_DNA"/>
</dbReference>
<name>A0A822Y3G7_NELNU</name>
<evidence type="ECO:0000313" key="2">
    <source>
        <dbReference type="Proteomes" id="UP000607653"/>
    </source>
</evidence>
<accession>A0A822Y3G7</accession>
<keyword evidence="2" id="KW-1185">Reference proteome</keyword>
<sequence>MESMVYQILCTEAKEYNSTRKQNVELRDEVNRLRRMMRNNGLDPDAAPCSDGHEGLANYLPDDDDYGADLLAEVACCTSGVEQSLERTSVAAPSCEILNGSPSVSETLGKERTKAK</sequence>